<evidence type="ECO:0000256" key="1">
    <source>
        <dbReference type="SAM" id="MobiDB-lite"/>
    </source>
</evidence>
<dbReference type="EMBL" id="JAQQPM010000004">
    <property type="protein sequence ID" value="KAK2070641.1"/>
    <property type="molecule type" value="Genomic_DNA"/>
</dbReference>
<accession>A0AAD9I3T0</accession>
<reference evidence="2" key="1">
    <citation type="journal article" date="2023" name="Mol. Plant Microbe Interact.">
        <title>Elucidating the Obligate Nature and Biological Capacity of an Invasive Fungal Corn Pathogen.</title>
        <authorList>
            <person name="MacCready J.S."/>
            <person name="Roggenkamp E.M."/>
            <person name="Gdanetz K."/>
            <person name="Chilvers M.I."/>
        </authorList>
    </citation>
    <scope>NUCLEOTIDE SEQUENCE</scope>
    <source>
        <strain evidence="2">PM02</strain>
    </source>
</reference>
<name>A0AAD9I3T0_9PEZI</name>
<feature type="compositionally biased region" description="Basic and acidic residues" evidence="1">
    <location>
        <begin position="36"/>
        <end position="45"/>
    </location>
</feature>
<feature type="region of interest" description="Disordered" evidence="1">
    <location>
        <begin position="1"/>
        <end position="65"/>
    </location>
</feature>
<feature type="compositionally biased region" description="Basic residues" evidence="1">
    <location>
        <begin position="46"/>
        <end position="56"/>
    </location>
</feature>
<comment type="caution">
    <text evidence="2">The sequence shown here is derived from an EMBL/GenBank/DDBJ whole genome shotgun (WGS) entry which is preliminary data.</text>
</comment>
<organism evidence="2 3">
    <name type="scientific">Phyllachora maydis</name>
    <dbReference type="NCBI Taxonomy" id="1825666"/>
    <lineage>
        <taxon>Eukaryota</taxon>
        <taxon>Fungi</taxon>
        <taxon>Dikarya</taxon>
        <taxon>Ascomycota</taxon>
        <taxon>Pezizomycotina</taxon>
        <taxon>Sordariomycetes</taxon>
        <taxon>Sordariomycetidae</taxon>
        <taxon>Phyllachorales</taxon>
        <taxon>Phyllachoraceae</taxon>
        <taxon>Phyllachora</taxon>
    </lineage>
</organism>
<evidence type="ECO:0000313" key="2">
    <source>
        <dbReference type="EMBL" id="KAK2070641.1"/>
    </source>
</evidence>
<feature type="compositionally biased region" description="Polar residues" evidence="1">
    <location>
        <begin position="288"/>
        <end position="313"/>
    </location>
</feature>
<sequence>MTSNHASPKCASDKELPPPPEPEDGVSISSNVEFLRSMEDSDPKKKEKGSKHRKRASLTSLGVGTKSIFAGKFGDAFKRFESNANSAPPPPPPRTPSPLKSMDRRDLTPIAGSEATDGRSDDGHVGEEDVESPEMRREREQRMLADEEDRVAAAQAEYRQRLARRGPGAGPNPLPKSIGGVSRAVSIQKKVQSLLEGNNQSSSTVSRTAEGYGHYTDGVPASPSPGRQLGVDGRPIIPRKSTVPTATARPPDGMATAARPLPTGGPNRPATPQKPAFLFNKGPKGAAGSSSPPKATVQTSSSLDVAKVRNSTPAVASASSAAHHLPGQPGLEMTQAQKEDYVRDFQKRFPSLTSIEMVERDLAAETGKPSR</sequence>
<proteinExistence type="predicted"/>
<protein>
    <submittedName>
        <fullName evidence="2">Uncharacterized protein</fullName>
    </submittedName>
</protein>
<dbReference type="Proteomes" id="UP001217918">
    <property type="component" value="Unassembled WGS sequence"/>
</dbReference>
<dbReference type="AlphaFoldDB" id="A0AAD9I3T0"/>
<feature type="compositionally biased region" description="Basic and acidic residues" evidence="1">
    <location>
        <begin position="116"/>
        <end position="145"/>
    </location>
</feature>
<feature type="compositionally biased region" description="Pro residues" evidence="1">
    <location>
        <begin position="87"/>
        <end position="96"/>
    </location>
</feature>
<evidence type="ECO:0000313" key="3">
    <source>
        <dbReference type="Proteomes" id="UP001217918"/>
    </source>
</evidence>
<feature type="region of interest" description="Disordered" evidence="1">
    <location>
        <begin position="193"/>
        <end position="337"/>
    </location>
</feature>
<feature type="compositionally biased region" description="Polar residues" evidence="1">
    <location>
        <begin position="193"/>
        <end position="207"/>
    </location>
</feature>
<keyword evidence="3" id="KW-1185">Reference proteome</keyword>
<feature type="region of interest" description="Disordered" evidence="1">
    <location>
        <begin position="80"/>
        <end position="181"/>
    </location>
</feature>
<gene>
    <name evidence="2" type="ORF">P8C59_005118</name>
</gene>